<evidence type="ECO:0000313" key="1">
    <source>
        <dbReference type="EMBL" id="MSS87418.1"/>
    </source>
</evidence>
<proteinExistence type="predicted"/>
<gene>
    <name evidence="1" type="ORF">FYJ45_03365</name>
</gene>
<reference evidence="1 2" key="1">
    <citation type="submission" date="2019-08" db="EMBL/GenBank/DDBJ databases">
        <title>In-depth cultivation of the pig gut microbiome towards novel bacterial diversity and tailored functional studies.</title>
        <authorList>
            <person name="Wylensek D."/>
            <person name="Hitch T.C.A."/>
            <person name="Clavel T."/>
        </authorList>
    </citation>
    <scope>NUCLEOTIDE SEQUENCE [LARGE SCALE GENOMIC DNA]</scope>
    <source>
        <strain evidence="1 2">WCA-389-WT-23B</strain>
    </source>
</reference>
<organism evidence="1 2">
    <name type="scientific">Eisenbergiella porci</name>
    <dbReference type="NCBI Taxonomy" id="2652274"/>
    <lineage>
        <taxon>Bacteria</taxon>
        <taxon>Bacillati</taxon>
        <taxon>Bacillota</taxon>
        <taxon>Clostridia</taxon>
        <taxon>Lachnospirales</taxon>
        <taxon>Lachnospiraceae</taxon>
        <taxon>Eisenbergiella</taxon>
    </lineage>
</organism>
<dbReference type="RefSeq" id="WP_154463492.1">
    <property type="nucleotide sequence ID" value="NZ_VUMI01000004.1"/>
</dbReference>
<evidence type="ECO:0000313" key="2">
    <source>
        <dbReference type="Proteomes" id="UP000436047"/>
    </source>
</evidence>
<keyword evidence="2" id="KW-1185">Reference proteome</keyword>
<dbReference type="Proteomes" id="UP000436047">
    <property type="component" value="Unassembled WGS sequence"/>
</dbReference>
<dbReference type="AlphaFoldDB" id="A0A6N7WD75"/>
<name>A0A6N7WD75_9FIRM</name>
<dbReference type="GeneID" id="86052127"/>
<protein>
    <submittedName>
        <fullName evidence="1">Uncharacterized protein</fullName>
    </submittedName>
</protein>
<accession>A0A6N7WD75</accession>
<sequence>MQVLAFRKRLKYAQIQKGEFKHGYCTNFNQPQLTEYLNGLAGMEKRPDIKYFQLDVGYCTSIGD</sequence>
<comment type="caution">
    <text evidence="1">The sequence shown here is derived from an EMBL/GenBank/DDBJ whole genome shotgun (WGS) entry which is preliminary data.</text>
</comment>
<dbReference type="EMBL" id="VUMI01000004">
    <property type="protein sequence ID" value="MSS87418.1"/>
    <property type="molecule type" value="Genomic_DNA"/>
</dbReference>